<evidence type="ECO:0000256" key="10">
    <source>
        <dbReference type="ARBA" id="ARBA00023328"/>
    </source>
</evidence>
<keyword evidence="8 11" id="KW-0539">Nucleus</keyword>
<feature type="domain" description="DUF5595" evidence="15">
    <location>
        <begin position="221"/>
        <end position="277"/>
    </location>
</feature>
<dbReference type="Gene3D" id="1.10.418.30">
    <property type="entry name" value="Ncd80 complex, Ncd80 subunit"/>
    <property type="match status" value="1"/>
</dbReference>
<evidence type="ECO:0000259" key="14">
    <source>
        <dbReference type="Pfam" id="PF03801"/>
    </source>
</evidence>
<organism evidence="16 17">
    <name type="scientific">Suhomyces tanzawaensis NRRL Y-17324</name>
    <dbReference type="NCBI Taxonomy" id="984487"/>
    <lineage>
        <taxon>Eukaryota</taxon>
        <taxon>Fungi</taxon>
        <taxon>Dikarya</taxon>
        <taxon>Ascomycota</taxon>
        <taxon>Saccharomycotina</taxon>
        <taxon>Pichiomycetes</taxon>
        <taxon>Debaryomycetaceae</taxon>
        <taxon>Suhomyces</taxon>
    </lineage>
</organism>
<keyword evidence="10 11" id="KW-0137">Centromere</keyword>
<comment type="subunit">
    <text evidence="2">Component of the NDC80 complex, which consists of NDC80, NUF2, SPC24 and SPC25.</text>
</comment>
<feature type="region of interest" description="Disordered" evidence="13">
    <location>
        <begin position="47"/>
        <end position="93"/>
    </location>
</feature>
<name>A0A1E4SRL8_9ASCO</name>
<reference evidence="17" key="1">
    <citation type="submission" date="2016-05" db="EMBL/GenBank/DDBJ databases">
        <title>Comparative genomics of biotechnologically important yeasts.</title>
        <authorList>
            <consortium name="DOE Joint Genome Institute"/>
            <person name="Riley R."/>
            <person name="Haridas S."/>
            <person name="Wolfe K.H."/>
            <person name="Lopes M.R."/>
            <person name="Hittinger C.T."/>
            <person name="Goker M."/>
            <person name="Salamov A."/>
            <person name="Wisecaver J."/>
            <person name="Long T.M."/>
            <person name="Aerts A.L."/>
            <person name="Barry K."/>
            <person name="Choi C."/>
            <person name="Clum A."/>
            <person name="Coughlan A.Y."/>
            <person name="Deshpande S."/>
            <person name="Douglass A.P."/>
            <person name="Hanson S.J."/>
            <person name="Klenk H.-P."/>
            <person name="Labutti K."/>
            <person name="Lapidus A."/>
            <person name="Lindquist E."/>
            <person name="Lipzen A."/>
            <person name="Meier-Kolthoff J.P."/>
            <person name="Ohm R.A."/>
            <person name="Otillar R.P."/>
            <person name="Pangilinan J."/>
            <person name="Peng Y."/>
            <person name="Rokas A."/>
            <person name="Rosa C.A."/>
            <person name="Scheuner C."/>
            <person name="Sibirny A.A."/>
            <person name="Slot J.C."/>
            <person name="Stielow J.B."/>
            <person name="Sun H."/>
            <person name="Kurtzman C.P."/>
            <person name="Blackwell M."/>
            <person name="Grigoriev I.V."/>
            <person name="Jeffries T.W."/>
        </authorList>
    </citation>
    <scope>NUCLEOTIDE SEQUENCE [LARGE SCALE GENOMIC DNA]</scope>
    <source>
        <strain evidence="17">NRRL Y-17324</strain>
    </source>
</reference>
<evidence type="ECO:0000256" key="7">
    <source>
        <dbReference type="ARBA" id="ARBA00023054"/>
    </source>
</evidence>
<evidence type="ECO:0000256" key="6">
    <source>
        <dbReference type="ARBA" id="ARBA00022838"/>
    </source>
</evidence>
<feature type="compositionally biased region" description="Polar residues" evidence="13">
    <location>
        <begin position="47"/>
        <end position="58"/>
    </location>
</feature>
<evidence type="ECO:0000256" key="11">
    <source>
        <dbReference type="RuleBase" id="RU368072"/>
    </source>
</evidence>
<dbReference type="GeneID" id="30983234"/>
<keyword evidence="3 11" id="KW-0158">Chromosome</keyword>
<proteinExistence type="inferred from homology"/>
<comment type="function">
    <text evidence="11">Acts as a component of the essential kinetochore-associated NDC80 complex, which is required for chromosome segregation and spindle checkpoint activity.</text>
</comment>
<dbReference type="PANTHER" id="PTHR10643:SF2">
    <property type="entry name" value="KINETOCHORE PROTEIN NDC80 HOMOLOG"/>
    <property type="match status" value="1"/>
</dbReference>
<dbReference type="AlphaFoldDB" id="A0A1E4SRL8"/>
<dbReference type="Proteomes" id="UP000094285">
    <property type="component" value="Unassembled WGS sequence"/>
</dbReference>
<keyword evidence="17" id="KW-1185">Reference proteome</keyword>
<evidence type="ECO:0000313" key="16">
    <source>
        <dbReference type="EMBL" id="ODV82156.1"/>
    </source>
</evidence>
<dbReference type="GO" id="GO:0031262">
    <property type="term" value="C:Ndc80 complex"/>
    <property type="evidence" value="ECO:0007669"/>
    <property type="project" value="UniProtKB-UniRule"/>
</dbReference>
<evidence type="ECO:0000256" key="2">
    <source>
        <dbReference type="ARBA" id="ARBA00011562"/>
    </source>
</evidence>
<dbReference type="FunFam" id="1.10.418.30:FF:000001">
    <property type="entry name" value="Probable kinetochore protein ndc80"/>
    <property type="match status" value="1"/>
</dbReference>
<dbReference type="InterPro" id="IPR005550">
    <property type="entry name" value="Kinetochore_Ndc80"/>
</dbReference>
<keyword evidence="7 12" id="KW-0175">Coiled coil</keyword>
<dbReference type="EMBL" id="KV453909">
    <property type="protein sequence ID" value="ODV82156.1"/>
    <property type="molecule type" value="Genomic_DNA"/>
</dbReference>
<dbReference type="GO" id="GO:0051315">
    <property type="term" value="P:attachment of mitotic spindle microtubules to kinetochore"/>
    <property type="evidence" value="ECO:0007669"/>
    <property type="project" value="UniProtKB-UniRule"/>
</dbReference>
<evidence type="ECO:0000256" key="13">
    <source>
        <dbReference type="SAM" id="MobiDB-lite"/>
    </source>
</evidence>
<dbReference type="Pfam" id="PF03801">
    <property type="entry name" value="Ndc80_HEC"/>
    <property type="match status" value="1"/>
</dbReference>
<dbReference type="Pfam" id="PF18077">
    <property type="entry name" value="DUF5595"/>
    <property type="match status" value="1"/>
</dbReference>
<evidence type="ECO:0000256" key="5">
    <source>
        <dbReference type="ARBA" id="ARBA00022776"/>
    </source>
</evidence>
<keyword evidence="4 11" id="KW-0132">Cell division</keyword>
<evidence type="ECO:0000259" key="15">
    <source>
        <dbReference type="Pfam" id="PF18077"/>
    </source>
</evidence>
<evidence type="ECO:0000256" key="1">
    <source>
        <dbReference type="ARBA" id="ARBA00007050"/>
    </source>
</evidence>
<evidence type="ECO:0000256" key="3">
    <source>
        <dbReference type="ARBA" id="ARBA00022454"/>
    </source>
</evidence>
<dbReference type="GO" id="GO:0051301">
    <property type="term" value="P:cell division"/>
    <property type="evidence" value="ECO:0007669"/>
    <property type="project" value="UniProtKB-UniRule"/>
</dbReference>
<comment type="similarity">
    <text evidence="1 11">Belongs to the NDC80/HEC1 family.</text>
</comment>
<evidence type="ECO:0000256" key="4">
    <source>
        <dbReference type="ARBA" id="ARBA00022618"/>
    </source>
</evidence>
<dbReference type="PANTHER" id="PTHR10643">
    <property type="entry name" value="KINETOCHORE PROTEIN NDC80"/>
    <property type="match status" value="1"/>
</dbReference>
<dbReference type="InterPro" id="IPR038273">
    <property type="entry name" value="Ndc80_sf"/>
</dbReference>
<feature type="coiled-coil region" evidence="12">
    <location>
        <begin position="363"/>
        <end position="390"/>
    </location>
</feature>
<accession>A0A1E4SRL8</accession>
<evidence type="ECO:0000256" key="8">
    <source>
        <dbReference type="ARBA" id="ARBA00023242"/>
    </source>
</evidence>
<evidence type="ECO:0000256" key="9">
    <source>
        <dbReference type="ARBA" id="ARBA00023306"/>
    </source>
</evidence>
<evidence type="ECO:0000313" key="17">
    <source>
        <dbReference type="Proteomes" id="UP000094285"/>
    </source>
</evidence>
<comment type="subcellular location">
    <subcellularLocation>
        <location evidence="11">Chromosome</location>
        <location evidence="11">Centromere</location>
        <location evidence="11">Kinetochore</location>
    </subcellularLocation>
    <subcellularLocation>
        <location evidence="11">Nucleus</location>
    </subcellularLocation>
</comment>
<sequence length="630" mass="73343">MNSNVAAPSSLLRKNTGKNLSMGSATRTSLLGSRNILDAISGTNSAKRRSLLSTPASTNKRRQSLSGQALHPPSSSSSQQTPQTSTPIDQRPLRDKNYQQLIQQEIYDFLVTNRFELEMNHTITLKTLKQPTQKDFILIFKFLYNKIDPYYEFHKSIEVEVFSLLKILNYPYLDSINRSQISAVGGQNWPSFLGILYWMIKLNLSILNLNIDDSLISPDDEFDKIFIKYIRDSYQAFINEQDDYSEFYEEMKIEFEKLNSNLLQDIKNLETDNDRLRLQHSELNGQLIELQQAEKKSVALEDDLIKFKAYIETMENRKSKWSEIIDKIKEEITNRDEELQGINQSQKELENQILQKGITISEINNLNIERDKLSKAIDLISSRLEDAQSKLNDKDIELIKNYQSLENFIKQYNNLILKTKSPNYDFEIKLLQTAINSISQEASDNDKYVSLKPNDIINKVLKDEKIELLKFRSEINSKIHQYQDEQIKIQEQCDLVIEKNLEQSEYLEGLGSKLTASKMNYDEIYETMINDSTTYSTQIEKLERELRSIKINTNQGFIELENQYQNTLIEHDELTHSLAKSRKALFDKCCKMAEFIMNFKLSIQTNLLDLDDLAMIEYEKEQKEGEQNLQ</sequence>
<keyword evidence="5 11" id="KW-0498">Mitosis</keyword>
<dbReference type="GO" id="GO:0005634">
    <property type="term" value="C:nucleus"/>
    <property type="evidence" value="ECO:0007669"/>
    <property type="project" value="UniProtKB-SubCell"/>
</dbReference>
<feature type="compositionally biased region" description="Low complexity" evidence="13">
    <location>
        <begin position="72"/>
        <end position="87"/>
    </location>
</feature>
<dbReference type="RefSeq" id="XP_020067278.1">
    <property type="nucleotide sequence ID" value="XM_020209098.1"/>
</dbReference>
<feature type="region of interest" description="Disordered" evidence="13">
    <location>
        <begin position="1"/>
        <end position="24"/>
    </location>
</feature>
<evidence type="ECO:0000256" key="12">
    <source>
        <dbReference type="SAM" id="Coils"/>
    </source>
</evidence>
<keyword evidence="9 11" id="KW-0131">Cell cycle</keyword>
<dbReference type="STRING" id="984487.A0A1E4SRL8"/>
<keyword evidence="6 11" id="KW-0995">Kinetochore</keyword>
<dbReference type="OrthoDB" id="7459479at2759"/>
<feature type="coiled-coil region" evidence="12">
    <location>
        <begin position="252"/>
        <end position="331"/>
    </location>
</feature>
<feature type="domain" description="Kinetochore protein Ndc80 CH" evidence="14">
    <location>
        <begin position="61"/>
        <end position="203"/>
    </location>
</feature>
<protein>
    <recommendedName>
        <fullName evidence="11">Kinetochore protein NDC80</fullName>
    </recommendedName>
</protein>
<gene>
    <name evidence="16" type="ORF">CANTADRAFT_44368</name>
</gene>
<dbReference type="InterPro" id="IPR055260">
    <property type="entry name" value="Ndc80_CH"/>
</dbReference>
<dbReference type="InterPro" id="IPR040967">
    <property type="entry name" value="DUF5595"/>
</dbReference>